<accession>A0ABW3AUA2</accession>
<keyword evidence="3" id="KW-1185">Reference proteome</keyword>
<proteinExistence type="predicted"/>
<comment type="caution">
    <text evidence="2">The sequence shown here is derived from an EMBL/GenBank/DDBJ whole genome shotgun (WGS) entry which is preliminary data.</text>
</comment>
<organism evidence="2 3">
    <name type="scientific">Mucilaginibacter litoreus</name>
    <dbReference type="NCBI Taxonomy" id="1048221"/>
    <lineage>
        <taxon>Bacteria</taxon>
        <taxon>Pseudomonadati</taxon>
        <taxon>Bacteroidota</taxon>
        <taxon>Sphingobacteriia</taxon>
        <taxon>Sphingobacteriales</taxon>
        <taxon>Sphingobacteriaceae</taxon>
        <taxon>Mucilaginibacter</taxon>
    </lineage>
</organism>
<keyword evidence="1" id="KW-0812">Transmembrane</keyword>
<dbReference type="RefSeq" id="WP_377116191.1">
    <property type="nucleotide sequence ID" value="NZ_JBHTHZ010000013.1"/>
</dbReference>
<evidence type="ECO:0008006" key="4">
    <source>
        <dbReference type="Google" id="ProtNLM"/>
    </source>
</evidence>
<reference evidence="3" key="1">
    <citation type="journal article" date="2019" name="Int. J. Syst. Evol. Microbiol.">
        <title>The Global Catalogue of Microorganisms (GCM) 10K type strain sequencing project: providing services to taxonomists for standard genome sequencing and annotation.</title>
        <authorList>
            <consortium name="The Broad Institute Genomics Platform"/>
            <consortium name="The Broad Institute Genome Sequencing Center for Infectious Disease"/>
            <person name="Wu L."/>
            <person name="Ma J."/>
        </authorList>
    </citation>
    <scope>NUCLEOTIDE SEQUENCE [LARGE SCALE GENOMIC DNA]</scope>
    <source>
        <strain evidence="3">CCUG 61484</strain>
    </source>
</reference>
<feature type="transmembrane region" description="Helical" evidence="1">
    <location>
        <begin position="135"/>
        <end position="155"/>
    </location>
</feature>
<evidence type="ECO:0000313" key="3">
    <source>
        <dbReference type="Proteomes" id="UP001597010"/>
    </source>
</evidence>
<evidence type="ECO:0000256" key="1">
    <source>
        <dbReference type="SAM" id="Phobius"/>
    </source>
</evidence>
<sequence length="164" mass="18855">MNSIEERLWNYIDGTCTDQERQAIARLIERDEAYRNKYNELLLFNESLNNIELDEPSMAFTYNVMESVRIENASQPLKAAINKKIIWSIAVFFIATVAGLLVYTFSTVNWSAGTDVDIPVKLNVPRISSYLTGPVIKGFLFFDIVMGLFLLDSYLRRVKLTKQQ</sequence>
<gene>
    <name evidence="2" type="ORF">ACFQZX_13535</name>
</gene>
<evidence type="ECO:0000313" key="2">
    <source>
        <dbReference type="EMBL" id="MFD0794643.1"/>
    </source>
</evidence>
<feature type="transmembrane region" description="Helical" evidence="1">
    <location>
        <begin position="85"/>
        <end position="105"/>
    </location>
</feature>
<name>A0ABW3AUA2_9SPHI</name>
<dbReference type="Proteomes" id="UP001597010">
    <property type="component" value="Unassembled WGS sequence"/>
</dbReference>
<keyword evidence="1" id="KW-1133">Transmembrane helix</keyword>
<keyword evidence="1" id="KW-0472">Membrane</keyword>
<protein>
    <recommendedName>
        <fullName evidence="4">Zinc-finger</fullName>
    </recommendedName>
</protein>
<dbReference type="EMBL" id="JBHTHZ010000013">
    <property type="protein sequence ID" value="MFD0794643.1"/>
    <property type="molecule type" value="Genomic_DNA"/>
</dbReference>